<dbReference type="KEGG" id="ker:91104361"/>
<keyword evidence="4" id="KW-1185">Reference proteome</keyword>
<keyword evidence="2" id="KW-0812">Transmembrane</keyword>
<feature type="compositionally biased region" description="Low complexity" evidence="1">
    <location>
        <begin position="492"/>
        <end position="503"/>
    </location>
</feature>
<feature type="transmembrane region" description="Helical" evidence="2">
    <location>
        <begin position="139"/>
        <end position="165"/>
    </location>
</feature>
<feature type="region of interest" description="Disordered" evidence="1">
    <location>
        <begin position="363"/>
        <end position="401"/>
    </location>
</feature>
<protein>
    <submittedName>
        <fullName evidence="3">Uncharacterized protein</fullName>
    </submittedName>
</protein>
<dbReference type="AlphaFoldDB" id="A0AAX4KLT8"/>
<evidence type="ECO:0000313" key="3">
    <source>
        <dbReference type="EMBL" id="WWD07460.1"/>
    </source>
</evidence>
<proteinExistence type="predicted"/>
<accession>A0AAX4KLT8</accession>
<dbReference type="EMBL" id="CP144089">
    <property type="protein sequence ID" value="WWD07460.1"/>
    <property type="molecule type" value="Genomic_DNA"/>
</dbReference>
<feature type="transmembrane region" description="Helical" evidence="2">
    <location>
        <begin position="30"/>
        <end position="54"/>
    </location>
</feature>
<feature type="compositionally biased region" description="Polar residues" evidence="1">
    <location>
        <begin position="376"/>
        <end position="393"/>
    </location>
</feature>
<feature type="transmembrane region" description="Helical" evidence="2">
    <location>
        <begin position="66"/>
        <end position="90"/>
    </location>
</feature>
<dbReference type="GeneID" id="91104361"/>
<feature type="region of interest" description="Disordered" evidence="1">
    <location>
        <begin position="424"/>
        <end position="514"/>
    </location>
</feature>
<keyword evidence="2" id="KW-1133">Transmembrane helix</keyword>
<sequence length="514" mass="57435">MELTEENAQAGDKAYLDLVLLQTLGSDRDNLIWCSIWGTLIQGYSLGFTVSRLWRFVCRRKRYEKVIWGGVLGGLTLIIIQLCITIDQTYRIIFTSYYTDRSIDDARRNIVTIVCSGTMGGLSAGFGIWMIWKMTPRRLLIIPFIIFNTISIGLTVGISVISYQMPKASVSNLYLVKEWIWEFGILLRVWLGVELILHVGIWLIMVWQIRSKKEFERGEKLRIVCQALCLPTLVIIVLLVYSLVEIPSLVNASRSIFQTLSPLFFLTFTNLLNLSHFTPSPSDGEIALPESSSVYYKSPPISRRGLLPDSYSGYTATTSTSSGSGSGSGGHRSTKISKSKVGIGSVRISIDQLVTESKSIASPPSAYKFKDKQPRPHSQSHQRYPSLSPVQSPIPTPRYSDSGYSDVPLSIIAPFSEWLEYNSPHHHTQAHDGDEEGIHGADADNMSYKSAVPSGKTLSRTKSERSKKDRGIVLDHTGWGVPLPQVQRQLFSQRTSRSQRVSQGPSKDHDVNKN</sequence>
<dbReference type="Proteomes" id="UP001358614">
    <property type="component" value="Chromosome 1"/>
</dbReference>
<evidence type="ECO:0000313" key="4">
    <source>
        <dbReference type="Proteomes" id="UP001358614"/>
    </source>
</evidence>
<name>A0AAX4KLT8_9TREE</name>
<feature type="transmembrane region" description="Helical" evidence="2">
    <location>
        <begin position="221"/>
        <end position="244"/>
    </location>
</feature>
<keyword evidence="2" id="KW-0472">Membrane</keyword>
<feature type="transmembrane region" description="Helical" evidence="2">
    <location>
        <begin position="185"/>
        <end position="209"/>
    </location>
</feature>
<feature type="transmembrane region" description="Helical" evidence="2">
    <location>
        <begin position="110"/>
        <end position="132"/>
    </location>
</feature>
<evidence type="ECO:0000256" key="1">
    <source>
        <dbReference type="SAM" id="MobiDB-lite"/>
    </source>
</evidence>
<feature type="compositionally biased region" description="Basic and acidic residues" evidence="1">
    <location>
        <begin position="429"/>
        <end position="442"/>
    </location>
</feature>
<reference evidence="3 4" key="1">
    <citation type="submission" date="2024-01" db="EMBL/GenBank/DDBJ databases">
        <title>Comparative genomics of Cryptococcus and Kwoniella reveals pathogenesis evolution and contrasting modes of karyotype evolution via chromosome fusion or intercentromeric recombination.</title>
        <authorList>
            <person name="Coelho M.A."/>
            <person name="David-Palma M."/>
            <person name="Shea T."/>
            <person name="Bowers K."/>
            <person name="McGinley-Smith S."/>
            <person name="Mohammad A.W."/>
            <person name="Gnirke A."/>
            <person name="Yurkov A.M."/>
            <person name="Nowrousian M."/>
            <person name="Sun S."/>
            <person name="Cuomo C.A."/>
            <person name="Heitman J."/>
        </authorList>
    </citation>
    <scope>NUCLEOTIDE SEQUENCE [LARGE SCALE GENOMIC DNA]</scope>
    <source>
        <strain evidence="3 4">PYCC6329</strain>
    </source>
</reference>
<gene>
    <name evidence="3" type="ORF">V865_005560</name>
</gene>
<evidence type="ECO:0000256" key="2">
    <source>
        <dbReference type="SAM" id="Phobius"/>
    </source>
</evidence>
<organism evidence="3 4">
    <name type="scientific">Kwoniella europaea PYCC6329</name>
    <dbReference type="NCBI Taxonomy" id="1423913"/>
    <lineage>
        <taxon>Eukaryota</taxon>
        <taxon>Fungi</taxon>
        <taxon>Dikarya</taxon>
        <taxon>Basidiomycota</taxon>
        <taxon>Agaricomycotina</taxon>
        <taxon>Tremellomycetes</taxon>
        <taxon>Tremellales</taxon>
        <taxon>Cryptococcaceae</taxon>
        <taxon>Kwoniella</taxon>
    </lineage>
</organism>
<dbReference type="RefSeq" id="XP_066085427.1">
    <property type="nucleotide sequence ID" value="XM_066229330.1"/>
</dbReference>
<feature type="compositionally biased region" description="Basic and acidic residues" evidence="1">
    <location>
        <begin position="461"/>
        <end position="473"/>
    </location>
</feature>
<feature type="region of interest" description="Disordered" evidence="1">
    <location>
        <begin position="317"/>
        <end position="338"/>
    </location>
</feature>